<proteinExistence type="inferred from homology"/>
<evidence type="ECO:0000256" key="2">
    <source>
        <dbReference type="ARBA" id="ARBA00005581"/>
    </source>
</evidence>
<dbReference type="Proteomes" id="UP000595140">
    <property type="component" value="Unassembled WGS sequence"/>
</dbReference>
<keyword evidence="5 6" id="KW-0732">Signal</keyword>
<feature type="chain" id="PRO_5025099814" description="S-protein homolog" evidence="6">
    <location>
        <begin position="32"/>
        <end position="151"/>
    </location>
</feature>
<name>A0A484MGC2_9ASTE</name>
<organism evidence="7 8">
    <name type="scientific">Cuscuta campestris</name>
    <dbReference type="NCBI Taxonomy" id="132261"/>
    <lineage>
        <taxon>Eukaryota</taxon>
        <taxon>Viridiplantae</taxon>
        <taxon>Streptophyta</taxon>
        <taxon>Embryophyta</taxon>
        <taxon>Tracheophyta</taxon>
        <taxon>Spermatophyta</taxon>
        <taxon>Magnoliopsida</taxon>
        <taxon>eudicotyledons</taxon>
        <taxon>Gunneridae</taxon>
        <taxon>Pentapetalae</taxon>
        <taxon>asterids</taxon>
        <taxon>lamiids</taxon>
        <taxon>Solanales</taxon>
        <taxon>Convolvulaceae</taxon>
        <taxon>Cuscuteae</taxon>
        <taxon>Cuscuta</taxon>
        <taxon>Cuscuta subgen. Grammica</taxon>
        <taxon>Cuscuta sect. Cleistogrammica</taxon>
    </lineage>
</organism>
<evidence type="ECO:0000313" key="7">
    <source>
        <dbReference type="EMBL" id="VFQ87862.1"/>
    </source>
</evidence>
<evidence type="ECO:0000313" key="8">
    <source>
        <dbReference type="Proteomes" id="UP000595140"/>
    </source>
</evidence>
<reference evidence="7 8" key="1">
    <citation type="submission" date="2018-04" db="EMBL/GenBank/DDBJ databases">
        <authorList>
            <person name="Vogel A."/>
        </authorList>
    </citation>
    <scope>NUCLEOTIDE SEQUENCE [LARGE SCALE GENOMIC DNA]</scope>
</reference>
<dbReference type="PANTHER" id="PTHR31232:SF155">
    <property type="entry name" value="PLANT SELF-INCOMPATIBILITY PROTEIN S1 FAMILY"/>
    <property type="match status" value="1"/>
</dbReference>
<dbReference type="AlphaFoldDB" id="A0A484MGC2"/>
<comment type="similarity">
    <text evidence="2 6">Belongs to the plant self-incompatibility (S1) protein family.</text>
</comment>
<protein>
    <recommendedName>
        <fullName evidence="6">S-protein homolog</fullName>
    </recommendedName>
</protein>
<evidence type="ECO:0000256" key="3">
    <source>
        <dbReference type="ARBA" id="ARBA00022471"/>
    </source>
</evidence>
<gene>
    <name evidence="7" type="ORF">CCAM_LOCUS29638</name>
</gene>
<dbReference type="GO" id="GO:0060320">
    <property type="term" value="P:rejection of self pollen"/>
    <property type="evidence" value="ECO:0007669"/>
    <property type="project" value="UniProtKB-KW"/>
</dbReference>
<dbReference type="GO" id="GO:0005576">
    <property type="term" value="C:extracellular region"/>
    <property type="evidence" value="ECO:0007669"/>
    <property type="project" value="UniProtKB-SubCell"/>
</dbReference>
<dbReference type="Pfam" id="PF05938">
    <property type="entry name" value="Self-incomp_S1"/>
    <property type="match status" value="1"/>
</dbReference>
<keyword evidence="3 6" id="KW-0713">Self-incompatibility</keyword>
<dbReference type="InterPro" id="IPR010264">
    <property type="entry name" value="Self-incomp_S1"/>
</dbReference>
<sequence>MCSTKSTSPFLMFSLIVIFCTLSPYLQTTVAVSFNPRKVVRINNTIPTHNSIQPSKPLFAHCFSSSDNLGNWTMAENDQREIHFRVDWTWSTLFYCDFYWGSRYRGLPVFDASHDLCIGERYVSWKVKTDGFYLKCGESSDGYLRHLYTWN</sequence>
<dbReference type="OrthoDB" id="1292261at2759"/>
<comment type="subcellular location">
    <subcellularLocation>
        <location evidence="1 6">Secreted</location>
    </subcellularLocation>
</comment>
<keyword evidence="8" id="KW-1185">Reference proteome</keyword>
<evidence type="ECO:0000256" key="6">
    <source>
        <dbReference type="RuleBase" id="RU367044"/>
    </source>
</evidence>
<evidence type="ECO:0000256" key="5">
    <source>
        <dbReference type="ARBA" id="ARBA00022729"/>
    </source>
</evidence>
<feature type="signal peptide" evidence="6">
    <location>
        <begin position="1"/>
        <end position="31"/>
    </location>
</feature>
<dbReference type="EMBL" id="OOIL02003403">
    <property type="protein sequence ID" value="VFQ87862.1"/>
    <property type="molecule type" value="Genomic_DNA"/>
</dbReference>
<evidence type="ECO:0000256" key="4">
    <source>
        <dbReference type="ARBA" id="ARBA00022525"/>
    </source>
</evidence>
<accession>A0A484MGC2</accession>
<evidence type="ECO:0000256" key="1">
    <source>
        <dbReference type="ARBA" id="ARBA00004613"/>
    </source>
</evidence>
<dbReference type="PANTHER" id="PTHR31232">
    <property type="match status" value="1"/>
</dbReference>
<keyword evidence="4 6" id="KW-0964">Secreted</keyword>